<keyword evidence="3 7" id="KW-0597">Phosphoprotein</keyword>
<dbReference type="SUPFAM" id="SSF55781">
    <property type="entry name" value="GAF domain-like"/>
    <property type="match status" value="1"/>
</dbReference>
<feature type="domain" description="PAC" evidence="11">
    <location>
        <begin position="441"/>
        <end position="494"/>
    </location>
</feature>
<dbReference type="InterPro" id="IPR052162">
    <property type="entry name" value="Sensor_kinase/Photoreceptor"/>
</dbReference>
<dbReference type="InterPro" id="IPR001789">
    <property type="entry name" value="Sig_transdc_resp-reg_receiver"/>
</dbReference>
<dbReference type="InterPro" id="IPR036097">
    <property type="entry name" value="HisK_dim/P_sf"/>
</dbReference>
<dbReference type="AlphaFoldDB" id="A0AAV3X2S2"/>
<dbReference type="PRINTS" id="PR00344">
    <property type="entry name" value="BCTRLSENSOR"/>
</dbReference>
<feature type="domain" description="PAS" evidence="10">
    <location>
        <begin position="618"/>
        <end position="676"/>
    </location>
</feature>
<feature type="domain" description="PAC" evidence="11">
    <location>
        <begin position="690"/>
        <end position="742"/>
    </location>
</feature>
<evidence type="ECO:0000256" key="5">
    <source>
        <dbReference type="ARBA" id="ARBA00022777"/>
    </source>
</evidence>
<dbReference type="Pfam" id="PF02518">
    <property type="entry name" value="HATPase_c"/>
    <property type="match status" value="1"/>
</dbReference>
<dbReference type="Pfam" id="PF13188">
    <property type="entry name" value="PAS_8"/>
    <property type="match status" value="1"/>
</dbReference>
<proteinExistence type="predicted"/>
<feature type="domain" description="PAC" evidence="11">
    <location>
        <begin position="569"/>
        <end position="621"/>
    </location>
</feature>
<dbReference type="InterPro" id="IPR000700">
    <property type="entry name" value="PAS-assoc_C"/>
</dbReference>
<feature type="modified residue" description="4-aspartylphosphate" evidence="7">
    <location>
        <position position="1049"/>
    </location>
</feature>
<dbReference type="InterPro" id="IPR000014">
    <property type="entry name" value="PAS"/>
</dbReference>
<dbReference type="Gene3D" id="3.30.565.10">
    <property type="entry name" value="Histidine kinase-like ATPase, C-terminal domain"/>
    <property type="match status" value="1"/>
</dbReference>
<evidence type="ECO:0000256" key="4">
    <source>
        <dbReference type="ARBA" id="ARBA00022679"/>
    </source>
</evidence>
<dbReference type="EC" id="2.7.13.3" evidence="2"/>
<evidence type="ECO:0000256" key="2">
    <source>
        <dbReference type="ARBA" id="ARBA00012438"/>
    </source>
</evidence>
<evidence type="ECO:0000313" key="12">
    <source>
        <dbReference type="EMBL" id="GET37082.1"/>
    </source>
</evidence>
<dbReference type="InterPro" id="IPR001610">
    <property type="entry name" value="PAC"/>
</dbReference>
<keyword evidence="6" id="KW-0902">Two-component regulatory system</keyword>
<evidence type="ECO:0000259" key="10">
    <source>
        <dbReference type="PROSITE" id="PS50112"/>
    </source>
</evidence>
<dbReference type="CDD" id="cd00130">
    <property type="entry name" value="PAS"/>
    <property type="match status" value="3"/>
</dbReference>
<dbReference type="Pfam" id="PF01590">
    <property type="entry name" value="GAF"/>
    <property type="match status" value="1"/>
</dbReference>
<protein>
    <recommendedName>
        <fullName evidence="2">histidine kinase</fullName>
        <ecNumber evidence="2">2.7.13.3</ecNumber>
    </recommendedName>
</protein>
<dbReference type="SMART" id="SM00387">
    <property type="entry name" value="HATPase_c"/>
    <property type="match status" value="1"/>
</dbReference>
<sequence>MASLQADKETARLEALYRYKIVDTAAVEVFDNLVRVAALSCRTPMAALNLVDANRQLIKSSVGLEQGEFPRNVGLCCFCIEQRDLLIVNDTLADSRFATNPAVTSSPHIRFYAGVPLMTPEGYAIGVLSVADRSPRYLSGEQVEILRLLSRQAIDLLELGQNLLVFQQVRSKDGENNEQSSSLTNKSDRAACPVDDPPACPVDIPLALAVKYPQQELLQTVLDSLPVGVWITDRQGSFWQGNPAAYRIWGMARDFRGEKIDFGWGNAQPPDLKFKTQNPKFSGFKDTGIPIEPQEWGLWRAINQGETCLNDRIDIQCWDGTRKTILNSAVPLRNHQQEIIGAIVIDQDITEQQLVEKAFWENQRLIQQIADATPAILYIYDLIEQRNIYANRQVGEILGYSPETVQKMGSAFMPQVLHPSDRTKVVQHHQRFKAAKDGEILEIEYRMQHISGEWRWLHSRETVFTRTGDGLPKQLLGTATDITQRQEAEEELRESKERFQAAFESAAIGMALVSPGGRWLQVNLSLCEMLGYSESELLATTLEAIAHPDDLEPDLYYVRQILDRELRSCHMEKRCFHKTGRIVWVLLSFSLVQNATGEPLYFVLQIQDITKRKQAEQKISEQAALLDVTTDAILVRSLDNQILFWNKGAEQLYGWKEKEALGKNAEQLLYKQICPELEAARAAVLSKGEWQGELKKVTKKGQEIIVQSRWTLMRDGGGEPKSILSVDTDITEKKKLEAQFLRTQRLESIGTLAGGIAHDLNNVLAPILMAVQLLEKKLPDSASKRLLDTLENNAKRGADLVKQILSFARGIEAKRTLVQIRHLISEIKQIGKETFPKSIEFQTDIPRDLWTLFGDATQLHQVFLNLCVNARDAMPSGGILSISAENKSIDENYARMHLEAKVGAYIVITVSDTGTGMTPEVLERIFEPFFTTKELGKGTGIGLSTVMGIVKSHGGFVQVHSEVGKGSQFQVFLPAIETTEAPQLPESFPALPGGKGELILVVDDEAAIREITKESLETYAYKVLTASDGIEALALYAQHRQEIAVVLIDMMMPSMDGQTTIRLLQKMNPQVKIIAVSGVNSNYQFVRIESMGVKEFLAKPYTAKELLKTIHSVIISPEGC</sequence>
<dbReference type="InterPro" id="IPR004358">
    <property type="entry name" value="Sig_transdc_His_kin-like_C"/>
</dbReference>
<dbReference type="PROSITE" id="PS50112">
    <property type="entry name" value="PAS"/>
    <property type="match status" value="4"/>
</dbReference>
<dbReference type="Pfam" id="PF08447">
    <property type="entry name" value="PAS_3"/>
    <property type="match status" value="1"/>
</dbReference>
<evidence type="ECO:0000259" key="8">
    <source>
        <dbReference type="PROSITE" id="PS50109"/>
    </source>
</evidence>
<dbReference type="SUPFAM" id="SSF55785">
    <property type="entry name" value="PYP-like sensor domain (PAS domain)"/>
    <property type="match status" value="4"/>
</dbReference>
<dbReference type="Pfam" id="PF00512">
    <property type="entry name" value="HisKA"/>
    <property type="match status" value="1"/>
</dbReference>
<reference evidence="12" key="1">
    <citation type="submission" date="2019-10" db="EMBL/GenBank/DDBJ databases">
        <title>Draft genome sequece of Microseira wollei NIES-4236.</title>
        <authorList>
            <person name="Yamaguchi H."/>
            <person name="Suzuki S."/>
            <person name="Kawachi M."/>
        </authorList>
    </citation>
    <scope>NUCLEOTIDE SEQUENCE</scope>
    <source>
        <strain evidence="12">NIES-4236</strain>
    </source>
</reference>
<dbReference type="InterPro" id="IPR003594">
    <property type="entry name" value="HATPase_dom"/>
</dbReference>
<evidence type="ECO:0000313" key="13">
    <source>
        <dbReference type="Proteomes" id="UP001050975"/>
    </source>
</evidence>
<dbReference type="SUPFAM" id="SSF52172">
    <property type="entry name" value="CheY-like"/>
    <property type="match status" value="1"/>
</dbReference>
<keyword evidence="5 12" id="KW-0418">Kinase</keyword>
<evidence type="ECO:0000256" key="6">
    <source>
        <dbReference type="ARBA" id="ARBA00023012"/>
    </source>
</evidence>
<dbReference type="InterPro" id="IPR013655">
    <property type="entry name" value="PAS_fold_3"/>
</dbReference>
<dbReference type="EMBL" id="BLAY01000022">
    <property type="protein sequence ID" value="GET37082.1"/>
    <property type="molecule type" value="Genomic_DNA"/>
</dbReference>
<dbReference type="CDD" id="cd00082">
    <property type="entry name" value="HisKA"/>
    <property type="match status" value="1"/>
</dbReference>
<dbReference type="SMART" id="SM00448">
    <property type="entry name" value="REC"/>
    <property type="match status" value="1"/>
</dbReference>
<feature type="domain" description="PAS" evidence="10">
    <location>
        <begin position="214"/>
        <end position="254"/>
    </location>
</feature>
<dbReference type="PROSITE" id="PS50110">
    <property type="entry name" value="RESPONSE_REGULATORY"/>
    <property type="match status" value="1"/>
</dbReference>
<dbReference type="Pfam" id="PF00072">
    <property type="entry name" value="Response_reg"/>
    <property type="match status" value="1"/>
</dbReference>
<dbReference type="InterPro" id="IPR005467">
    <property type="entry name" value="His_kinase_dom"/>
</dbReference>
<dbReference type="SMART" id="SM00065">
    <property type="entry name" value="GAF"/>
    <property type="match status" value="1"/>
</dbReference>
<name>A0AAV3X2S2_9CYAN</name>
<dbReference type="RefSeq" id="WP_226577960.1">
    <property type="nucleotide sequence ID" value="NZ_BLAY01000022.1"/>
</dbReference>
<dbReference type="Pfam" id="PF00989">
    <property type="entry name" value="PAS"/>
    <property type="match status" value="2"/>
</dbReference>
<dbReference type="PANTHER" id="PTHR43304">
    <property type="entry name" value="PHYTOCHROME-LIKE PROTEIN CPH1"/>
    <property type="match status" value="1"/>
</dbReference>
<dbReference type="Gene3D" id="1.10.287.130">
    <property type="match status" value="1"/>
</dbReference>
<comment type="catalytic activity">
    <reaction evidence="1">
        <text>ATP + protein L-histidine = ADP + protein N-phospho-L-histidine.</text>
        <dbReference type="EC" id="2.7.13.3"/>
    </reaction>
</comment>
<dbReference type="SMART" id="SM00388">
    <property type="entry name" value="HisKA"/>
    <property type="match status" value="1"/>
</dbReference>
<evidence type="ECO:0000259" key="11">
    <source>
        <dbReference type="PROSITE" id="PS50113"/>
    </source>
</evidence>
<dbReference type="PROSITE" id="PS50113">
    <property type="entry name" value="PAC"/>
    <property type="match status" value="4"/>
</dbReference>
<evidence type="ECO:0000259" key="9">
    <source>
        <dbReference type="PROSITE" id="PS50110"/>
    </source>
</evidence>
<dbReference type="GO" id="GO:0000155">
    <property type="term" value="F:phosphorelay sensor kinase activity"/>
    <property type="evidence" value="ECO:0007669"/>
    <property type="project" value="InterPro"/>
</dbReference>
<feature type="domain" description="PAS" evidence="10">
    <location>
        <begin position="495"/>
        <end position="565"/>
    </location>
</feature>
<dbReference type="InterPro" id="IPR003018">
    <property type="entry name" value="GAF"/>
</dbReference>
<dbReference type="Proteomes" id="UP001050975">
    <property type="component" value="Unassembled WGS sequence"/>
</dbReference>
<dbReference type="CDD" id="cd00156">
    <property type="entry name" value="REC"/>
    <property type="match status" value="1"/>
</dbReference>
<evidence type="ECO:0000256" key="3">
    <source>
        <dbReference type="ARBA" id="ARBA00022553"/>
    </source>
</evidence>
<dbReference type="GO" id="GO:0006355">
    <property type="term" value="P:regulation of DNA-templated transcription"/>
    <property type="evidence" value="ECO:0007669"/>
    <property type="project" value="InterPro"/>
</dbReference>
<evidence type="ECO:0000256" key="1">
    <source>
        <dbReference type="ARBA" id="ARBA00000085"/>
    </source>
</evidence>
<dbReference type="InterPro" id="IPR036890">
    <property type="entry name" value="HATPase_C_sf"/>
</dbReference>
<dbReference type="Gene3D" id="3.30.450.20">
    <property type="entry name" value="PAS domain"/>
    <property type="match status" value="4"/>
</dbReference>
<dbReference type="PANTHER" id="PTHR43304:SF1">
    <property type="entry name" value="PAC DOMAIN-CONTAINING PROTEIN"/>
    <property type="match status" value="1"/>
</dbReference>
<feature type="domain" description="PAS" evidence="10">
    <location>
        <begin position="362"/>
        <end position="439"/>
    </location>
</feature>
<dbReference type="SUPFAM" id="SSF47384">
    <property type="entry name" value="Homodimeric domain of signal transducing histidine kinase"/>
    <property type="match status" value="1"/>
</dbReference>
<keyword evidence="13" id="KW-1185">Reference proteome</keyword>
<dbReference type="NCBIfam" id="TIGR00229">
    <property type="entry name" value="sensory_box"/>
    <property type="match status" value="3"/>
</dbReference>
<dbReference type="InterPro" id="IPR011006">
    <property type="entry name" value="CheY-like_superfamily"/>
</dbReference>
<feature type="domain" description="Histidine kinase" evidence="8">
    <location>
        <begin position="755"/>
        <end position="977"/>
    </location>
</feature>
<keyword evidence="4" id="KW-0808">Transferase</keyword>
<feature type="domain" description="PAC" evidence="11">
    <location>
        <begin position="309"/>
        <end position="361"/>
    </location>
</feature>
<comment type="caution">
    <text evidence="12">The sequence shown here is derived from an EMBL/GenBank/DDBJ whole genome shotgun (WGS) entry which is preliminary data.</text>
</comment>
<dbReference type="SUPFAM" id="SSF55874">
    <property type="entry name" value="ATPase domain of HSP90 chaperone/DNA topoisomerase II/histidine kinase"/>
    <property type="match status" value="1"/>
</dbReference>
<evidence type="ECO:0000256" key="7">
    <source>
        <dbReference type="PROSITE-ProRule" id="PRU00169"/>
    </source>
</evidence>
<dbReference type="InterPro" id="IPR035965">
    <property type="entry name" value="PAS-like_dom_sf"/>
</dbReference>
<feature type="domain" description="Response regulatory" evidence="9">
    <location>
        <begin position="998"/>
        <end position="1114"/>
    </location>
</feature>
<organism evidence="12 13">
    <name type="scientific">Microseira wollei NIES-4236</name>
    <dbReference type="NCBI Taxonomy" id="2530354"/>
    <lineage>
        <taxon>Bacteria</taxon>
        <taxon>Bacillati</taxon>
        <taxon>Cyanobacteriota</taxon>
        <taxon>Cyanophyceae</taxon>
        <taxon>Oscillatoriophycideae</taxon>
        <taxon>Aerosakkonematales</taxon>
        <taxon>Aerosakkonemataceae</taxon>
        <taxon>Microseira</taxon>
    </lineage>
</organism>
<dbReference type="Gene3D" id="3.40.50.2300">
    <property type="match status" value="1"/>
</dbReference>
<dbReference type="PROSITE" id="PS50109">
    <property type="entry name" value="HIS_KIN"/>
    <property type="match status" value="1"/>
</dbReference>
<dbReference type="SMART" id="SM00086">
    <property type="entry name" value="PAC"/>
    <property type="match status" value="4"/>
</dbReference>
<dbReference type="Gene3D" id="3.30.450.40">
    <property type="match status" value="1"/>
</dbReference>
<dbReference type="InterPro" id="IPR029016">
    <property type="entry name" value="GAF-like_dom_sf"/>
</dbReference>
<dbReference type="InterPro" id="IPR013767">
    <property type="entry name" value="PAS_fold"/>
</dbReference>
<dbReference type="InterPro" id="IPR003661">
    <property type="entry name" value="HisK_dim/P_dom"/>
</dbReference>
<accession>A0AAV3X2S2</accession>
<gene>
    <name evidence="12" type="ORF">MiSe_18350</name>
</gene>
<dbReference type="SMART" id="SM00091">
    <property type="entry name" value="PAS"/>
    <property type="match status" value="4"/>
</dbReference>